<gene>
    <name evidence="1" type="ORF">DPMN_007067</name>
</gene>
<evidence type="ECO:0000313" key="1">
    <source>
        <dbReference type="EMBL" id="KAH3883117.1"/>
    </source>
</evidence>
<sequence length="109" mass="11998">MLEELVEHIGTCRIHVPPEPLDPLVVDTLPSNEGSTTRASMGDHEGSNSCIFQTFIRSHSGRYTILPGTIYEGFRHRGCTVVGGYLQEDTQSRVSINPTVDDKAPSKDK</sequence>
<evidence type="ECO:0000313" key="2">
    <source>
        <dbReference type="Proteomes" id="UP000828390"/>
    </source>
</evidence>
<comment type="caution">
    <text evidence="1">The sequence shown here is derived from an EMBL/GenBank/DDBJ whole genome shotgun (WGS) entry which is preliminary data.</text>
</comment>
<dbReference type="Proteomes" id="UP000828390">
    <property type="component" value="Unassembled WGS sequence"/>
</dbReference>
<protein>
    <submittedName>
        <fullName evidence="1">Uncharacterized protein</fullName>
    </submittedName>
</protein>
<name>A0A9D4MSL3_DREPO</name>
<reference evidence="1" key="1">
    <citation type="journal article" date="2019" name="bioRxiv">
        <title>The Genome of the Zebra Mussel, Dreissena polymorpha: A Resource for Invasive Species Research.</title>
        <authorList>
            <person name="McCartney M.A."/>
            <person name="Auch B."/>
            <person name="Kono T."/>
            <person name="Mallez S."/>
            <person name="Zhang Y."/>
            <person name="Obille A."/>
            <person name="Becker A."/>
            <person name="Abrahante J.E."/>
            <person name="Garbe J."/>
            <person name="Badalamenti J.P."/>
            <person name="Herman A."/>
            <person name="Mangelson H."/>
            <person name="Liachko I."/>
            <person name="Sullivan S."/>
            <person name="Sone E.D."/>
            <person name="Koren S."/>
            <person name="Silverstein K.A.T."/>
            <person name="Beckman K.B."/>
            <person name="Gohl D.M."/>
        </authorList>
    </citation>
    <scope>NUCLEOTIDE SEQUENCE</scope>
    <source>
        <strain evidence="1">Duluth1</strain>
        <tissue evidence="1">Whole animal</tissue>
    </source>
</reference>
<organism evidence="1 2">
    <name type="scientific">Dreissena polymorpha</name>
    <name type="common">Zebra mussel</name>
    <name type="synonym">Mytilus polymorpha</name>
    <dbReference type="NCBI Taxonomy" id="45954"/>
    <lineage>
        <taxon>Eukaryota</taxon>
        <taxon>Metazoa</taxon>
        <taxon>Spiralia</taxon>
        <taxon>Lophotrochozoa</taxon>
        <taxon>Mollusca</taxon>
        <taxon>Bivalvia</taxon>
        <taxon>Autobranchia</taxon>
        <taxon>Heteroconchia</taxon>
        <taxon>Euheterodonta</taxon>
        <taxon>Imparidentia</taxon>
        <taxon>Neoheterodontei</taxon>
        <taxon>Myida</taxon>
        <taxon>Dreissenoidea</taxon>
        <taxon>Dreissenidae</taxon>
        <taxon>Dreissena</taxon>
    </lineage>
</organism>
<dbReference type="EMBL" id="JAIWYP010000001">
    <property type="protein sequence ID" value="KAH3883117.1"/>
    <property type="molecule type" value="Genomic_DNA"/>
</dbReference>
<reference evidence="1" key="2">
    <citation type="submission" date="2020-11" db="EMBL/GenBank/DDBJ databases">
        <authorList>
            <person name="McCartney M.A."/>
            <person name="Auch B."/>
            <person name="Kono T."/>
            <person name="Mallez S."/>
            <person name="Becker A."/>
            <person name="Gohl D.M."/>
            <person name="Silverstein K.A.T."/>
            <person name="Koren S."/>
            <person name="Bechman K.B."/>
            <person name="Herman A."/>
            <person name="Abrahante J.E."/>
            <person name="Garbe J."/>
        </authorList>
    </citation>
    <scope>NUCLEOTIDE SEQUENCE</scope>
    <source>
        <strain evidence="1">Duluth1</strain>
        <tissue evidence="1">Whole animal</tissue>
    </source>
</reference>
<dbReference type="AlphaFoldDB" id="A0A9D4MSL3"/>
<accession>A0A9D4MSL3</accession>
<proteinExistence type="predicted"/>
<keyword evidence="2" id="KW-1185">Reference proteome</keyword>